<feature type="domain" description="Glycine-rich" evidence="1">
    <location>
        <begin position="221"/>
        <end position="414"/>
    </location>
</feature>
<evidence type="ECO:0000313" key="2">
    <source>
        <dbReference type="EMBL" id="MEM5419640.1"/>
    </source>
</evidence>
<gene>
    <name evidence="2" type="ORF">VSR73_00940</name>
</gene>
<evidence type="ECO:0000313" key="3">
    <source>
        <dbReference type="Proteomes" id="UP001489897"/>
    </source>
</evidence>
<protein>
    <recommendedName>
        <fullName evidence="1">Glycine-rich domain-containing protein</fullName>
    </recommendedName>
</protein>
<comment type="caution">
    <text evidence="2">The sequence shown here is derived from an EMBL/GenBank/DDBJ whole genome shotgun (WGS) entry which is preliminary data.</text>
</comment>
<keyword evidence="3" id="KW-1185">Reference proteome</keyword>
<dbReference type="Pfam" id="PF21722">
    <property type="entry name" value="Gly_rich_2"/>
    <property type="match status" value="1"/>
</dbReference>
<sequence>MTIENDFLPFATAGGANVLTQAQYLALAQLSTGYQSGIANSAQMNKTWRQASIIAAMIAQFIVDNTGQPAIDDGTTATLEANLLTAVRNANKTGIILADSGAANAYTAVNVPPLVSGTWVDGVIQQVKIAHANTGASTYAPDGLTAIPIYGLGLAALQGGELFVGGTAVLMHATIPGVNSGNPIVVLMECAGGAQQVAPATQSQHAMQLQQKGLTLLQAYTTAGTNTPTVPAGVFKIYYEIWGGGAGGGGGSTSAQSGNAGGAGGFSKGWMTVTPGQTLTAIVGANGTGGANTGIGGTNGGSSSLTNGTQTVSCTGGAGGSGGGTGGGVGGSGSGGDFNASGGSGTGPSLVNSAGSLYYGPPGGAAYGVGASASGYGTGAGFVGRSPGAGGAGGAGGSAGAYTGGNGAAGAVYFWG</sequence>
<reference evidence="2 3" key="1">
    <citation type="submission" date="2024-01" db="EMBL/GenBank/DDBJ databases">
        <title>The diversity of rhizobia nodulating Mimosa spp. in eleven states of Brazil covering several biomes is determined by host plant, location, and edaphic factors.</title>
        <authorList>
            <person name="Rouws L."/>
            <person name="Barauna A."/>
            <person name="Beukes C."/>
            <person name="De Faria S.M."/>
            <person name="Gross E."/>
            <person name="Dos Reis Junior F.B."/>
            <person name="Simon M."/>
            <person name="Maluk M."/>
            <person name="Odee D.W."/>
            <person name="Kenicer G."/>
            <person name="Young J.P.W."/>
            <person name="Reis V.M."/>
            <person name="Zilli J."/>
            <person name="James E.K."/>
        </authorList>
    </citation>
    <scope>NUCLEOTIDE SEQUENCE [LARGE SCALE GENOMIC DNA]</scope>
    <source>
        <strain evidence="2 3">JPY167</strain>
    </source>
</reference>
<dbReference type="InterPro" id="IPR049304">
    <property type="entry name" value="Gly_rich_dom"/>
</dbReference>
<proteinExistence type="predicted"/>
<dbReference type="EMBL" id="JAYMRV010000001">
    <property type="protein sequence ID" value="MEM5419640.1"/>
    <property type="molecule type" value="Genomic_DNA"/>
</dbReference>
<accession>A0ABU9RHX6</accession>
<evidence type="ECO:0000259" key="1">
    <source>
        <dbReference type="Pfam" id="PF21722"/>
    </source>
</evidence>
<name>A0ABU9RHX6_9BURK</name>
<dbReference type="RefSeq" id="WP_342945504.1">
    <property type="nucleotide sequence ID" value="NZ_JAYMRV010000001.1"/>
</dbReference>
<organism evidence="2 3">
    <name type="scientific">Paraburkholderia ferrariae</name>
    <dbReference type="NCBI Taxonomy" id="386056"/>
    <lineage>
        <taxon>Bacteria</taxon>
        <taxon>Pseudomonadati</taxon>
        <taxon>Pseudomonadota</taxon>
        <taxon>Betaproteobacteria</taxon>
        <taxon>Burkholderiales</taxon>
        <taxon>Burkholderiaceae</taxon>
        <taxon>Paraburkholderia</taxon>
    </lineage>
</organism>
<dbReference type="Proteomes" id="UP001489897">
    <property type="component" value="Unassembled WGS sequence"/>
</dbReference>